<keyword evidence="1 3" id="KW-1015">Disulfide bond</keyword>
<dbReference type="SMART" id="SM00042">
    <property type="entry name" value="CUB"/>
    <property type="match status" value="3"/>
</dbReference>
<dbReference type="SMART" id="SM00034">
    <property type="entry name" value="CLECT"/>
    <property type="match status" value="2"/>
</dbReference>
<dbReference type="EMBL" id="OW152823">
    <property type="protein sequence ID" value="CAH2039238.1"/>
    <property type="molecule type" value="Genomic_DNA"/>
</dbReference>
<dbReference type="Pfam" id="PF00431">
    <property type="entry name" value="CUB"/>
    <property type="match status" value="3"/>
</dbReference>
<feature type="domain" description="EGF-like" evidence="6">
    <location>
        <begin position="1354"/>
        <end position="1394"/>
    </location>
</feature>
<feature type="domain" description="C-type lectin" evidence="7">
    <location>
        <begin position="749"/>
        <end position="877"/>
    </location>
</feature>
<sequence length="1427" mass="160189">MQFADASLRDYVLYTIVDDSIRGNFTPTSFAERPCRDEEPPYFIPKHSGERSRYKSTRPEDYEYSERTLDYVYRTGVGDSASGYYFRPRYRGHRDARSAVGFRESKGLRYMRFLPALVVSGPLEKRTAVVLHWSVTDVARVEDEETSVVFRLRYRKTTSATIYQVFFTKKLRLDCAIRLRALRSGRVHSGQLPRTHACRLLLPAPSPKNALLVELHKLNVPCATGYIRFAPAAPPLCGKLEQIPPPNRRFIYPPARSAEIELHGRPTFAATYRSVDRCHHVLLTARNGSFEVGPTNRLSCSYQIHLPYGSRVALRLQMGTAPSGGNDLSNIIHEDAQAKCKGMSLSLEDGNSLWHHCSQPGDPLRNVQIISERNSVRLNISVLGKKNTLAMWLKVWWMDKPIDEVIGHCDYGWVLSGDFCVTAVREAKRAWHQAEMECVRRGGHLASVLNERQQQIIDQLLLNAPGAGVDDVYWIGATDAVHEGEFRWSDGLPFSYAHWFPGWRKHSSQPNDDGTSGQDCVEARREFPPRPSPPEPTFMWNDRGCHEHNYFVCERPSIEDPYMASKVQCNESIVLTHSHPHAIVSSPGFPRPYPDDVDCVSEVRAPPAHTLRLQFEELLTEHEPHCSYDFLDIYESGLDNGTERVSEEWLLPDQHHFYNHENEVWEEMGALLPESDAVSAGWSRDSGGFHARRLCGDWSGKLKLLRYQSRGNVLRLRFRTDHSGHYAGFRAKVTVADSQTCMDAKQVLYNGHCYLFSGYPKASWVTAKQVCEGLNMHLSSVHSADEERFVTTGIRQSSDYSAGSVYWLGARVDKEGNFSWLDANPFAYQAWPPYNETEEIEEPCLGIQWKTSPVPSQPSGLYWTLHKCALTGGYVCKRRLHAVHIARNRTIEGNSGDLTSPNHPALYDNDLDYWIHISGPVDTRLVFVFHTIDLEYQNDCLYDFVELRDVFSTKTSRYCGSVGETRWVATGNEAILHFHTDYSTQGSGFFLTWRAVELAGCPSQTFTSKEGVLQSPNYPNFLLPGLDCTIDILAPPGKRVFLNISHFDFGYGSFEGGVPVNVTDAVPEDTFLEVQVDLESVPIRPFVDARILTGGLFVSRSEIMRLRLRSGENVTGAGFLAHFKTVNFLNLTHSVELGHLRAGRLSAPNWPASPPLRAKISTRVMAPHGNTLSAAFAGTRLVAPPPPIWPCGEGRGWIEVRDSYTDNNGTEWTLCEVGRARRKIESTAPLVINSYLHSLMVTQHAGELGVSIDVSLIVNKDPNYHNKLLLIPDETNLESCYPNPCLNGGRCATDDTKNFCQCVGYYTGAFCLLTACERSPCAFGNCSLVAGGGAGEAFVCACARGWRGRRCAERVRPCAARPCNHRGACVERDGGFLCQCNPSWKGKRYAALCQCNPSWRGKRYISLGQCNPSWNGKRHTSLCQCNS</sequence>
<evidence type="ECO:0000259" key="6">
    <source>
        <dbReference type="PROSITE" id="PS50026"/>
    </source>
</evidence>
<dbReference type="PANTHER" id="PTHR24255">
    <property type="entry name" value="COMPLEMENT COMPONENT 1, S SUBCOMPONENT-RELATED"/>
    <property type="match status" value="1"/>
</dbReference>
<evidence type="ECO:0000256" key="4">
    <source>
        <dbReference type="SAM" id="MobiDB-lite"/>
    </source>
</evidence>
<feature type="domain" description="CUB" evidence="5">
    <location>
        <begin position="876"/>
        <end position="996"/>
    </location>
</feature>
<dbReference type="InterPro" id="IPR000859">
    <property type="entry name" value="CUB_dom"/>
</dbReference>
<evidence type="ECO:0000259" key="7">
    <source>
        <dbReference type="PROSITE" id="PS50041"/>
    </source>
</evidence>
<keyword evidence="3" id="KW-0245">EGF-like domain</keyword>
<dbReference type="Gene3D" id="2.60.120.290">
    <property type="entry name" value="Spermadhesin, CUB domain"/>
    <property type="match status" value="3"/>
</dbReference>
<dbReference type="Gene3D" id="3.10.100.10">
    <property type="entry name" value="Mannose-Binding Protein A, subunit A"/>
    <property type="match status" value="2"/>
</dbReference>
<evidence type="ECO:0000256" key="3">
    <source>
        <dbReference type="PROSITE-ProRule" id="PRU00076"/>
    </source>
</evidence>
<dbReference type="PROSITE" id="PS01186">
    <property type="entry name" value="EGF_2"/>
    <property type="match status" value="1"/>
</dbReference>
<feature type="domain" description="EGF-like" evidence="6">
    <location>
        <begin position="1276"/>
        <end position="1312"/>
    </location>
</feature>
<reference evidence="8" key="1">
    <citation type="submission" date="2022-03" db="EMBL/GenBank/DDBJ databases">
        <authorList>
            <person name="Martin H S."/>
        </authorList>
    </citation>
    <scope>NUCLEOTIDE SEQUENCE</scope>
</reference>
<dbReference type="PANTHER" id="PTHR24255:SF31">
    <property type="entry name" value="CUBILIN-LIKE PROTEIN"/>
    <property type="match status" value="1"/>
</dbReference>
<dbReference type="InterPro" id="IPR000742">
    <property type="entry name" value="EGF"/>
</dbReference>
<evidence type="ECO:0000256" key="1">
    <source>
        <dbReference type="ARBA" id="ARBA00023157"/>
    </source>
</evidence>
<dbReference type="SMART" id="SM00181">
    <property type="entry name" value="EGF"/>
    <property type="match status" value="3"/>
</dbReference>
<dbReference type="PROSITE" id="PS01180">
    <property type="entry name" value="CUB"/>
    <property type="match status" value="3"/>
</dbReference>
<gene>
    <name evidence="8" type="ORF">IPOD504_LOCUS1571</name>
</gene>
<evidence type="ECO:0000259" key="5">
    <source>
        <dbReference type="PROSITE" id="PS01180"/>
    </source>
</evidence>
<keyword evidence="9" id="KW-1185">Reference proteome</keyword>
<dbReference type="InterPro" id="IPR016187">
    <property type="entry name" value="CTDL_fold"/>
</dbReference>
<feature type="disulfide bond" evidence="2">
    <location>
        <begin position="1001"/>
        <end position="1028"/>
    </location>
</feature>
<name>A0ABN8HSU0_9NEOP</name>
<dbReference type="PROSITE" id="PS50041">
    <property type="entry name" value="C_TYPE_LECTIN_2"/>
    <property type="match status" value="2"/>
</dbReference>
<dbReference type="Gene3D" id="2.10.25.10">
    <property type="entry name" value="Laminin"/>
    <property type="match status" value="2"/>
</dbReference>
<feature type="domain" description="C-type lectin" evidence="7">
    <location>
        <begin position="416"/>
        <end position="554"/>
    </location>
</feature>
<feature type="disulfide bond" evidence="3">
    <location>
        <begin position="1302"/>
        <end position="1311"/>
    </location>
</feature>
<dbReference type="Pfam" id="PF00008">
    <property type="entry name" value="EGF"/>
    <property type="match status" value="1"/>
</dbReference>
<dbReference type="SUPFAM" id="SSF49854">
    <property type="entry name" value="Spermadhesin, CUB domain"/>
    <property type="match status" value="3"/>
</dbReference>
<dbReference type="CDD" id="cd00054">
    <property type="entry name" value="EGF_CA"/>
    <property type="match status" value="1"/>
</dbReference>
<dbReference type="PROSITE" id="PS50026">
    <property type="entry name" value="EGF_3"/>
    <property type="match status" value="2"/>
</dbReference>
<feature type="region of interest" description="Disordered" evidence="4">
    <location>
        <begin position="507"/>
        <end position="536"/>
    </location>
</feature>
<dbReference type="SUPFAM" id="SSF57196">
    <property type="entry name" value="EGF/Laminin"/>
    <property type="match status" value="2"/>
</dbReference>
<dbReference type="SUPFAM" id="SSF56436">
    <property type="entry name" value="C-type lectin-like"/>
    <property type="match status" value="2"/>
</dbReference>
<proteinExistence type="predicted"/>
<dbReference type="CDD" id="cd00037">
    <property type="entry name" value="CLECT"/>
    <property type="match status" value="1"/>
</dbReference>
<feature type="domain" description="CUB" evidence="5">
    <location>
        <begin position="569"/>
        <end position="736"/>
    </location>
</feature>
<feature type="compositionally biased region" description="Polar residues" evidence="4">
    <location>
        <begin position="508"/>
        <end position="518"/>
    </location>
</feature>
<dbReference type="InterPro" id="IPR035914">
    <property type="entry name" value="Sperma_CUB_dom_sf"/>
</dbReference>
<protein>
    <submittedName>
        <fullName evidence="8">Uncharacterized protein</fullName>
    </submittedName>
</protein>
<organism evidence="8 9">
    <name type="scientific">Iphiclides podalirius</name>
    <name type="common">scarce swallowtail</name>
    <dbReference type="NCBI Taxonomy" id="110791"/>
    <lineage>
        <taxon>Eukaryota</taxon>
        <taxon>Metazoa</taxon>
        <taxon>Ecdysozoa</taxon>
        <taxon>Arthropoda</taxon>
        <taxon>Hexapoda</taxon>
        <taxon>Insecta</taxon>
        <taxon>Pterygota</taxon>
        <taxon>Neoptera</taxon>
        <taxon>Endopterygota</taxon>
        <taxon>Lepidoptera</taxon>
        <taxon>Glossata</taxon>
        <taxon>Ditrysia</taxon>
        <taxon>Papilionoidea</taxon>
        <taxon>Papilionidae</taxon>
        <taxon>Papilioninae</taxon>
        <taxon>Iphiclides</taxon>
    </lineage>
</organism>
<dbReference type="Pfam" id="PF00059">
    <property type="entry name" value="Lectin_C"/>
    <property type="match status" value="2"/>
</dbReference>
<dbReference type="Proteomes" id="UP000837857">
    <property type="component" value="Chromosome 11"/>
</dbReference>
<dbReference type="InterPro" id="IPR016186">
    <property type="entry name" value="C-type_lectin-like/link_sf"/>
</dbReference>
<comment type="caution">
    <text evidence="3">Lacks conserved residue(s) required for the propagation of feature annotation.</text>
</comment>
<evidence type="ECO:0000256" key="2">
    <source>
        <dbReference type="PROSITE-ProRule" id="PRU00059"/>
    </source>
</evidence>
<evidence type="ECO:0000313" key="9">
    <source>
        <dbReference type="Proteomes" id="UP000837857"/>
    </source>
</evidence>
<accession>A0ABN8HSU0</accession>
<feature type="non-terminal residue" evidence="8">
    <location>
        <position position="1"/>
    </location>
</feature>
<feature type="domain" description="CUB" evidence="5">
    <location>
        <begin position="1001"/>
        <end position="1126"/>
    </location>
</feature>
<dbReference type="CDD" id="cd00041">
    <property type="entry name" value="CUB"/>
    <property type="match status" value="3"/>
</dbReference>
<dbReference type="PROSITE" id="PS00022">
    <property type="entry name" value="EGF_1"/>
    <property type="match status" value="2"/>
</dbReference>
<dbReference type="InterPro" id="IPR001304">
    <property type="entry name" value="C-type_lectin-like"/>
</dbReference>
<evidence type="ECO:0000313" key="8">
    <source>
        <dbReference type="EMBL" id="CAH2039238.1"/>
    </source>
</evidence>